<evidence type="ECO:0000256" key="1">
    <source>
        <dbReference type="SAM" id="MobiDB-lite"/>
    </source>
</evidence>
<comment type="caution">
    <text evidence="2">The sequence shown here is derived from an EMBL/GenBank/DDBJ whole genome shotgun (WGS) entry which is preliminary data.</text>
</comment>
<feature type="compositionally biased region" description="Pro residues" evidence="1">
    <location>
        <begin position="159"/>
        <end position="176"/>
    </location>
</feature>
<feature type="compositionally biased region" description="Basic and acidic residues" evidence="1">
    <location>
        <begin position="184"/>
        <end position="208"/>
    </location>
</feature>
<organism evidence="2 3">
    <name type="scientific">Pleomorphomonas diazotrophica</name>
    <dbReference type="NCBI Taxonomy" id="1166257"/>
    <lineage>
        <taxon>Bacteria</taxon>
        <taxon>Pseudomonadati</taxon>
        <taxon>Pseudomonadota</taxon>
        <taxon>Alphaproteobacteria</taxon>
        <taxon>Hyphomicrobiales</taxon>
        <taxon>Pleomorphomonadaceae</taxon>
        <taxon>Pleomorphomonas</taxon>
    </lineage>
</organism>
<gene>
    <name evidence="2" type="ORF">CXZ10_10235</name>
</gene>
<accession>A0A1I4VUK3</accession>
<evidence type="ECO:0000313" key="2">
    <source>
        <dbReference type="EMBL" id="PKR89289.1"/>
    </source>
</evidence>
<evidence type="ECO:0008006" key="4">
    <source>
        <dbReference type="Google" id="ProtNLM"/>
    </source>
</evidence>
<keyword evidence="3" id="KW-1185">Reference proteome</keyword>
<feature type="region of interest" description="Disordered" evidence="1">
    <location>
        <begin position="52"/>
        <end position="251"/>
    </location>
</feature>
<dbReference type="SUPFAM" id="SSF74653">
    <property type="entry name" value="TolA/TonB C-terminal domain"/>
    <property type="match status" value="1"/>
</dbReference>
<dbReference type="RefSeq" id="WP_101289066.1">
    <property type="nucleotide sequence ID" value="NZ_FOUQ01000013.1"/>
</dbReference>
<name>A0A1I4VUK3_9HYPH</name>
<dbReference type="Proteomes" id="UP000233491">
    <property type="component" value="Unassembled WGS sequence"/>
</dbReference>
<protein>
    <recommendedName>
        <fullName evidence="4">Cell envelope biogenesis protein TolA</fullName>
    </recommendedName>
</protein>
<feature type="compositionally biased region" description="Basic and acidic residues" evidence="1">
    <location>
        <begin position="139"/>
        <end position="157"/>
    </location>
</feature>
<dbReference type="EMBL" id="PJNW01000006">
    <property type="protein sequence ID" value="PKR89289.1"/>
    <property type="molecule type" value="Genomic_DNA"/>
</dbReference>
<feature type="compositionally biased region" description="Polar residues" evidence="1">
    <location>
        <begin position="57"/>
        <end position="67"/>
    </location>
</feature>
<proteinExistence type="predicted"/>
<dbReference type="Gene3D" id="3.30.1150.10">
    <property type="match status" value="1"/>
</dbReference>
<reference evidence="2 3" key="1">
    <citation type="submission" date="2017-12" db="EMBL/GenBank/DDBJ databases">
        <title>Anaerobic carbon monoxide metabolism by Pleomorphomonas carboxyditropha sp. nov., a new mesophilic hydrogenogenic carboxidotroph.</title>
        <authorList>
            <person name="Esquivel-Elizondo S."/>
            <person name="Krajmalnik-Brown R."/>
        </authorList>
    </citation>
    <scope>NUCLEOTIDE SEQUENCE [LARGE SCALE GENOMIC DNA]</scope>
    <source>
        <strain evidence="2 3">R5-392</strain>
    </source>
</reference>
<dbReference type="AlphaFoldDB" id="A0A1I4VUK3"/>
<evidence type="ECO:0000313" key="3">
    <source>
        <dbReference type="Proteomes" id="UP000233491"/>
    </source>
</evidence>
<feature type="compositionally biased region" description="Pro residues" evidence="1">
    <location>
        <begin position="106"/>
        <end position="126"/>
    </location>
</feature>
<dbReference type="OrthoDB" id="7161229at2"/>
<sequence length="347" mass="36141">MRIGLTTSVIGHVLLFAWGFASFSGAKPFDAAPVDALPVDLVPISDLSQIAEGSKTAPKSNNASQAKVKTPTPRPDSPRVGAAKNDQSTPITEKATDTAAAKTAEAPPPPPPKAAPPKPAETPPPAEKPEETKTAALEEAPKADTGEIADKIKEADKPSPVPPKLPPVKPKPPAPTPTEDTADAPDKTPAKPVKEKPKQTQKDSKSEEFDPNEMAALLNKVDPSGGGGRESDKEASLGSENRTGPVAEMSQSELDALTAAVTACFNPPVGAEGVDQMVVPLRVTFTIDGDLAGPPEIKAVPDGPAGQAVAEAAVRAVQRCAPYPFLPKDKFDNWQVVNMNFTPPSSY</sequence>